<keyword evidence="1" id="KW-0339">Growth factor</keyword>
<proteinExistence type="inferred from homology"/>
<accession>A0A812BDM7</accession>
<dbReference type="SUPFAM" id="SSF57501">
    <property type="entry name" value="Cystine-knot cytokines"/>
    <property type="match status" value="1"/>
</dbReference>
<dbReference type="Gene3D" id="2.10.90.10">
    <property type="entry name" value="Cystine-knot cytokines"/>
    <property type="match status" value="1"/>
</dbReference>
<comment type="similarity">
    <text evidence="1">Belongs to the PDGF/VEGF growth factor family.</text>
</comment>
<comment type="caution">
    <text evidence="4">The sequence shown here is derived from an EMBL/GenBank/DDBJ whole genome shotgun (WGS) entry which is preliminary data.</text>
</comment>
<evidence type="ECO:0000256" key="1">
    <source>
        <dbReference type="RuleBase" id="RU003818"/>
    </source>
</evidence>
<evidence type="ECO:0000313" key="5">
    <source>
        <dbReference type="Proteomes" id="UP000597762"/>
    </source>
</evidence>
<protein>
    <recommendedName>
        <fullName evidence="3">Platelet-derived growth factor (PDGF) family profile domain-containing protein</fullName>
    </recommendedName>
</protein>
<evidence type="ECO:0000313" key="4">
    <source>
        <dbReference type="EMBL" id="CAE1231119.1"/>
    </source>
</evidence>
<keyword evidence="5" id="KW-1185">Reference proteome</keyword>
<dbReference type="EMBL" id="CAHIKZ030000646">
    <property type="protein sequence ID" value="CAE1231119.1"/>
    <property type="molecule type" value="Genomic_DNA"/>
</dbReference>
<dbReference type="AlphaFoldDB" id="A0A812BDM7"/>
<dbReference type="PROSITE" id="PS50278">
    <property type="entry name" value="PDGF_2"/>
    <property type="match status" value="1"/>
</dbReference>
<dbReference type="InterPro" id="IPR029034">
    <property type="entry name" value="Cystine-knot_cytokine"/>
</dbReference>
<dbReference type="Proteomes" id="UP000597762">
    <property type="component" value="Unassembled WGS sequence"/>
</dbReference>
<organism evidence="4 5">
    <name type="scientific">Acanthosepion pharaonis</name>
    <name type="common">Pharaoh cuttlefish</name>
    <name type="synonym">Sepia pharaonis</name>
    <dbReference type="NCBI Taxonomy" id="158019"/>
    <lineage>
        <taxon>Eukaryota</taxon>
        <taxon>Metazoa</taxon>
        <taxon>Spiralia</taxon>
        <taxon>Lophotrochozoa</taxon>
        <taxon>Mollusca</taxon>
        <taxon>Cephalopoda</taxon>
        <taxon>Coleoidea</taxon>
        <taxon>Decapodiformes</taxon>
        <taxon>Sepiida</taxon>
        <taxon>Sepiina</taxon>
        <taxon>Sepiidae</taxon>
        <taxon>Acanthosepion</taxon>
    </lineage>
</organism>
<dbReference type="GO" id="GO:0016020">
    <property type="term" value="C:membrane"/>
    <property type="evidence" value="ECO:0007669"/>
    <property type="project" value="InterPro"/>
</dbReference>
<dbReference type="InterPro" id="IPR000072">
    <property type="entry name" value="PDGF/VEGF_dom"/>
</dbReference>
<sequence>MVVIKWTSVLPILLIFLRTSESMVSEIPIDLAKELFSKKTYQEAMGFITGTKNDSVFASTPSKMAAPDNCSPRKTTVVIEQPKERNDLFWPSCTRVMKCGGCSGHESQVCVPTHRGKTKTKINVVRVRLPYAGAAAFEYIGMEMLEIESHTDCVEECRIKAEDCDDSVHVYSEQDCSCRCKKTKYVKCSDPKTWNKVTCSCQCPKVKKCTHGLYFSNDSCSCEHSGSSRFASANASINIEKSGTNQILPNDRDQIDANQLPQILQAQKYLSKKRLFFIS</sequence>
<evidence type="ECO:0000256" key="2">
    <source>
        <dbReference type="SAM" id="SignalP"/>
    </source>
</evidence>
<name>A0A812BDM7_ACAPH</name>
<dbReference type="Pfam" id="PF00341">
    <property type="entry name" value="PDGF"/>
    <property type="match status" value="1"/>
</dbReference>
<dbReference type="SMART" id="SM00141">
    <property type="entry name" value="PDGF"/>
    <property type="match status" value="1"/>
</dbReference>
<keyword evidence="2" id="KW-0732">Signal</keyword>
<dbReference type="GO" id="GO:0008083">
    <property type="term" value="F:growth factor activity"/>
    <property type="evidence" value="ECO:0007669"/>
    <property type="project" value="UniProtKB-KW"/>
</dbReference>
<evidence type="ECO:0000259" key="3">
    <source>
        <dbReference type="PROSITE" id="PS50278"/>
    </source>
</evidence>
<feature type="domain" description="Platelet-derived growth factor (PDGF) family profile" evidence="3">
    <location>
        <begin position="77"/>
        <end position="153"/>
    </location>
</feature>
<reference evidence="4" key="1">
    <citation type="submission" date="2021-01" db="EMBL/GenBank/DDBJ databases">
        <authorList>
            <person name="Li R."/>
            <person name="Bekaert M."/>
        </authorList>
    </citation>
    <scope>NUCLEOTIDE SEQUENCE</scope>
    <source>
        <strain evidence="4">Farmed</strain>
    </source>
</reference>
<gene>
    <name evidence="4" type="ORF">SPHA_18010</name>
</gene>
<feature type="signal peptide" evidence="2">
    <location>
        <begin position="1"/>
        <end position="22"/>
    </location>
</feature>
<dbReference type="OrthoDB" id="8878063at2759"/>
<feature type="chain" id="PRO_5032279835" description="Platelet-derived growth factor (PDGF) family profile domain-containing protein" evidence="2">
    <location>
        <begin position="23"/>
        <end position="279"/>
    </location>
</feature>